<organism evidence="3 4">
    <name type="scientific">Tersicoccus phoenicis</name>
    <dbReference type="NCBI Taxonomy" id="554083"/>
    <lineage>
        <taxon>Bacteria</taxon>
        <taxon>Bacillati</taxon>
        <taxon>Actinomycetota</taxon>
        <taxon>Actinomycetes</taxon>
        <taxon>Micrococcales</taxon>
        <taxon>Micrococcaceae</taxon>
        <taxon>Tersicoccus</taxon>
    </lineage>
</organism>
<keyword evidence="2" id="KW-0472">Membrane</keyword>
<protein>
    <recommendedName>
        <fullName evidence="5">Histidine kinase</fullName>
    </recommendedName>
</protein>
<keyword evidence="2" id="KW-1133">Transmembrane helix</keyword>
<accession>A0A1R1LKZ5</accession>
<proteinExistence type="predicted"/>
<dbReference type="RefSeq" id="WP_076701386.1">
    <property type="nucleotide sequence ID" value="NZ_MRDE01000010.1"/>
</dbReference>
<evidence type="ECO:0008006" key="5">
    <source>
        <dbReference type="Google" id="ProtNLM"/>
    </source>
</evidence>
<feature type="transmembrane region" description="Helical" evidence="2">
    <location>
        <begin position="6"/>
        <end position="29"/>
    </location>
</feature>
<evidence type="ECO:0000313" key="3">
    <source>
        <dbReference type="EMBL" id="OMH28159.1"/>
    </source>
</evidence>
<gene>
    <name evidence="3" type="ORF">BKD30_02155</name>
</gene>
<dbReference type="Proteomes" id="UP000187085">
    <property type="component" value="Unassembled WGS sequence"/>
</dbReference>
<feature type="region of interest" description="Disordered" evidence="1">
    <location>
        <begin position="52"/>
        <end position="75"/>
    </location>
</feature>
<keyword evidence="4" id="KW-1185">Reference proteome</keyword>
<keyword evidence="2" id="KW-0812">Transmembrane</keyword>
<evidence type="ECO:0000256" key="1">
    <source>
        <dbReference type="SAM" id="MobiDB-lite"/>
    </source>
</evidence>
<dbReference type="AlphaFoldDB" id="A0A1R1LKZ5"/>
<dbReference type="STRING" id="554083.BKD30_02155"/>
<evidence type="ECO:0000313" key="4">
    <source>
        <dbReference type="Proteomes" id="UP000187085"/>
    </source>
</evidence>
<feature type="compositionally biased region" description="Low complexity" evidence="1">
    <location>
        <begin position="52"/>
        <end position="61"/>
    </location>
</feature>
<sequence>MPWWFWVLLWGSLLLASVVGLVLVCWRVFRSGLALLREVGRAAATVSIAPGSAPDGSAAAPNEADDGAVVSRELA</sequence>
<dbReference type="EMBL" id="MRDE01000010">
    <property type="protein sequence ID" value="OMH28159.1"/>
    <property type="molecule type" value="Genomic_DNA"/>
</dbReference>
<comment type="caution">
    <text evidence="3">The sequence shown here is derived from an EMBL/GenBank/DDBJ whole genome shotgun (WGS) entry which is preliminary data.</text>
</comment>
<evidence type="ECO:0000256" key="2">
    <source>
        <dbReference type="SAM" id="Phobius"/>
    </source>
</evidence>
<reference evidence="3 4" key="1">
    <citation type="submission" date="2016-12" db="EMBL/GenBank/DDBJ databases">
        <title>Draft genome of Tersicoccus phoenicis 1P05MA.</title>
        <authorList>
            <person name="Nakajima Y."/>
            <person name="Yoshizawa S."/>
            <person name="Nakamura K."/>
            <person name="Ogura Y."/>
            <person name="Hayashi T."/>
            <person name="Kogure K."/>
        </authorList>
    </citation>
    <scope>NUCLEOTIDE SEQUENCE [LARGE SCALE GENOMIC DNA]</scope>
    <source>
        <strain evidence="3 4">1p05MA</strain>
    </source>
</reference>
<name>A0A1R1LKZ5_9MICC</name>